<gene>
    <name evidence="2" type="ORF">FN961_19705</name>
</gene>
<keyword evidence="3" id="KW-1185">Reference proteome</keyword>
<proteinExistence type="predicted"/>
<dbReference type="InterPro" id="IPR053144">
    <property type="entry name" value="Acetyltransferase_Butenolide"/>
</dbReference>
<dbReference type="CDD" id="cd04301">
    <property type="entry name" value="NAT_SF"/>
    <property type="match status" value="1"/>
</dbReference>
<dbReference type="SUPFAM" id="SSF55729">
    <property type="entry name" value="Acyl-CoA N-acyltransferases (Nat)"/>
    <property type="match status" value="1"/>
</dbReference>
<evidence type="ECO:0000313" key="2">
    <source>
        <dbReference type="EMBL" id="TRY12584.1"/>
    </source>
</evidence>
<keyword evidence="2" id="KW-0808">Transferase</keyword>
<accession>A0A553JJG0</accession>
<dbReference type="Proteomes" id="UP000318126">
    <property type="component" value="Unassembled WGS sequence"/>
</dbReference>
<dbReference type="PANTHER" id="PTHR43233:SF1">
    <property type="entry name" value="FAMILY N-ACETYLTRANSFERASE, PUTATIVE (AFU_ORTHOLOGUE AFUA_6G03350)-RELATED"/>
    <property type="match status" value="1"/>
</dbReference>
<protein>
    <submittedName>
        <fullName evidence="2">GNAT family N-acetyltransferase</fullName>
    </submittedName>
</protein>
<feature type="domain" description="N-acetyltransferase" evidence="1">
    <location>
        <begin position="5"/>
        <end position="139"/>
    </location>
</feature>
<dbReference type="Gene3D" id="3.40.630.30">
    <property type="match status" value="1"/>
</dbReference>
<dbReference type="InterPro" id="IPR016181">
    <property type="entry name" value="Acyl_CoA_acyltransferase"/>
</dbReference>
<dbReference type="EMBL" id="VKGK01000030">
    <property type="protein sequence ID" value="TRY12584.1"/>
    <property type="molecule type" value="Genomic_DNA"/>
</dbReference>
<sequence length="139" mass="15323">MDHVMYLVDVIQPTAAEFSSLRVKVGWGATNLEMAQRSLENSLFHVTARIDNKLIGMGRVIGDGVMFFYVQDVVVDPDFQQQGVGGALMQEIEQYLSITAQKGSTVALLSAQGKESFYARYGYSERSGDPLGKGMCKFI</sequence>
<evidence type="ECO:0000313" key="3">
    <source>
        <dbReference type="Proteomes" id="UP000318126"/>
    </source>
</evidence>
<dbReference type="PANTHER" id="PTHR43233">
    <property type="entry name" value="FAMILY N-ACETYLTRANSFERASE, PUTATIVE (AFU_ORTHOLOGUE AFUA_6G03350)-RELATED"/>
    <property type="match status" value="1"/>
</dbReference>
<comment type="caution">
    <text evidence="2">The sequence shown here is derived from an EMBL/GenBank/DDBJ whole genome shotgun (WGS) entry which is preliminary data.</text>
</comment>
<dbReference type="GO" id="GO:0016747">
    <property type="term" value="F:acyltransferase activity, transferring groups other than amino-acyl groups"/>
    <property type="evidence" value="ECO:0007669"/>
    <property type="project" value="InterPro"/>
</dbReference>
<dbReference type="InterPro" id="IPR000182">
    <property type="entry name" value="GNAT_dom"/>
</dbReference>
<evidence type="ECO:0000259" key="1">
    <source>
        <dbReference type="PROSITE" id="PS51186"/>
    </source>
</evidence>
<dbReference type="PROSITE" id="PS51186">
    <property type="entry name" value="GNAT"/>
    <property type="match status" value="1"/>
</dbReference>
<dbReference type="AlphaFoldDB" id="A0A553JJG0"/>
<reference evidence="3" key="1">
    <citation type="submission" date="2019-07" db="EMBL/GenBank/DDBJ databases">
        <title>Shewanella sp. YLB-08 draft genomic sequence.</title>
        <authorList>
            <person name="Yu L."/>
        </authorList>
    </citation>
    <scope>NUCLEOTIDE SEQUENCE [LARGE SCALE GENOMIC DNA]</scope>
    <source>
        <strain evidence="3">JCM 20706</strain>
    </source>
</reference>
<organism evidence="2 3">
    <name type="scientific">Shewanella hanedai</name>
    <name type="common">Alteromonas hanedai</name>
    <dbReference type="NCBI Taxonomy" id="25"/>
    <lineage>
        <taxon>Bacteria</taxon>
        <taxon>Pseudomonadati</taxon>
        <taxon>Pseudomonadota</taxon>
        <taxon>Gammaproteobacteria</taxon>
        <taxon>Alteromonadales</taxon>
        <taxon>Shewanellaceae</taxon>
        <taxon>Shewanella</taxon>
    </lineage>
</organism>
<dbReference type="OrthoDB" id="9775804at2"/>
<dbReference type="Pfam" id="PF13673">
    <property type="entry name" value="Acetyltransf_10"/>
    <property type="match status" value="1"/>
</dbReference>
<name>A0A553JJG0_SHEHA</name>